<dbReference type="SMART" id="SM00242">
    <property type="entry name" value="MYSc"/>
    <property type="match status" value="1"/>
</dbReference>
<dbReference type="InterPro" id="IPR036961">
    <property type="entry name" value="Kinesin_motor_dom_sf"/>
</dbReference>
<evidence type="ECO:0000256" key="3">
    <source>
        <dbReference type="ARBA" id="ARBA00023123"/>
    </source>
</evidence>
<evidence type="ECO:0000259" key="7">
    <source>
        <dbReference type="PROSITE" id="PS51456"/>
    </source>
</evidence>
<dbReference type="PROSITE" id="PS51456">
    <property type="entry name" value="MYOSIN_MOTOR"/>
    <property type="match status" value="1"/>
</dbReference>
<dbReference type="Gene3D" id="1.10.10.820">
    <property type="match status" value="1"/>
</dbReference>
<dbReference type="Proteomes" id="UP000695022">
    <property type="component" value="Unplaced"/>
</dbReference>
<protein>
    <submittedName>
        <fullName evidence="9">Unconventional myosin-XV-like</fullName>
    </submittedName>
</protein>
<keyword evidence="3 6" id="KW-0518">Myosin</keyword>
<sequence length="540" mass="61397">GALVWFDPGLGYPIPGEVVDLSPTHNVISIRSNYGEKTYTGSILVAVNPYKMFDIYGLDMVKKYEDKILGQLPPHLFAIANAAYTTMSRDREDQVIVISGVITGAQTKEYLLEKSRIVKLAAGERNYHVFYEMLAGLPQQQKDKYGLQTVDKYFYLNQRGEEAMRKTFTAAVGAGGVGFSSEEQTTVIRHPRVLCFTLGNIYFNRLQQTHQQEGVDLGSDVEIKWTSHLLGIDDKGLAQALTTKITEARNERVMTSFNIDQALDARDAIAKALYARLFCWLVKRINSITGKGDKRTSIAVLDIFGFEDFAENSFEQLCINYANETLQFYFNKHIFHMEQQEYAREKIAWQPIAFTDNQACIDLIAKKPIGILHILDDESNFPKATNVSFLEKCHFNHSTTDLYSRPRMSAPEFAVRHYAGNVWYNVDGFLDKNRDTLRLDVVDLLIGSKNPLISKLFKKWKDEEMHKTVSKPNGRHVALKPRTPTVAARFHESLLLLRNSAHGDVSGHEFRMVRDPIQAPFLPKQSDVDYQDSLMIFKLA</sequence>
<feature type="domain" description="Myosin motor" evidence="7">
    <location>
        <begin position="38"/>
        <end position="540"/>
    </location>
</feature>
<feature type="non-terminal residue" evidence="9">
    <location>
        <position position="1"/>
    </location>
</feature>
<evidence type="ECO:0000313" key="8">
    <source>
        <dbReference type="Proteomes" id="UP000695022"/>
    </source>
</evidence>
<dbReference type="SUPFAM" id="SSF52540">
    <property type="entry name" value="P-loop containing nucleoside triphosphate hydrolases"/>
    <property type="match status" value="1"/>
</dbReference>
<evidence type="ECO:0000256" key="4">
    <source>
        <dbReference type="ARBA" id="ARBA00023175"/>
    </source>
</evidence>
<keyword evidence="4" id="KW-0505">Motor protein</keyword>
<dbReference type="Gene3D" id="1.20.120.720">
    <property type="entry name" value="Myosin VI head, motor domain, U50 subdomain"/>
    <property type="match status" value="1"/>
</dbReference>
<dbReference type="RefSeq" id="XP_014675586.1">
    <property type="nucleotide sequence ID" value="XM_014820100.1"/>
</dbReference>
<name>A0ABM1ETR5_PRICU</name>
<keyword evidence="8" id="KW-1185">Reference proteome</keyword>
<reference evidence="9" key="1">
    <citation type="submission" date="2025-08" db="UniProtKB">
        <authorList>
            <consortium name="RefSeq"/>
        </authorList>
    </citation>
    <scope>IDENTIFICATION</scope>
</reference>
<comment type="caution">
    <text evidence="6">Lacks conserved residue(s) required for the propagation of feature annotation.</text>
</comment>
<dbReference type="PANTHER" id="PTHR13140">
    <property type="entry name" value="MYOSIN"/>
    <property type="match status" value="1"/>
</dbReference>
<dbReference type="PRINTS" id="PR00193">
    <property type="entry name" value="MYOSINHEAVY"/>
</dbReference>
<organism evidence="8 9">
    <name type="scientific">Priapulus caudatus</name>
    <name type="common">Priapulid worm</name>
    <dbReference type="NCBI Taxonomy" id="37621"/>
    <lineage>
        <taxon>Eukaryota</taxon>
        <taxon>Metazoa</taxon>
        <taxon>Ecdysozoa</taxon>
        <taxon>Scalidophora</taxon>
        <taxon>Priapulida</taxon>
        <taxon>Priapulimorpha</taxon>
        <taxon>Priapulimorphida</taxon>
        <taxon>Priapulidae</taxon>
        <taxon>Priapulus</taxon>
    </lineage>
</organism>
<accession>A0ABM1ETR5</accession>
<dbReference type="GeneID" id="106815614"/>
<gene>
    <name evidence="9" type="primary">LOC106815614</name>
</gene>
<keyword evidence="1" id="KW-0547">Nucleotide-binding</keyword>
<dbReference type="Gene3D" id="3.40.850.10">
    <property type="entry name" value="Kinesin motor domain"/>
    <property type="match status" value="2"/>
</dbReference>
<dbReference type="Gene3D" id="1.20.58.530">
    <property type="match status" value="1"/>
</dbReference>
<dbReference type="InterPro" id="IPR027417">
    <property type="entry name" value="P-loop_NTPase"/>
</dbReference>
<comment type="similarity">
    <text evidence="6">Belongs to the TRAFAC class myosin-kinesin ATPase superfamily. Myosin family.</text>
</comment>
<dbReference type="PANTHER" id="PTHR13140:SF709">
    <property type="entry name" value="UNCONVENTIONAL MYOSIN-XV"/>
    <property type="match status" value="1"/>
</dbReference>
<proteinExistence type="inferred from homology"/>
<evidence type="ECO:0000256" key="1">
    <source>
        <dbReference type="ARBA" id="ARBA00022741"/>
    </source>
</evidence>
<evidence type="ECO:0000313" key="9">
    <source>
        <dbReference type="RefSeq" id="XP_014675586.1"/>
    </source>
</evidence>
<dbReference type="Pfam" id="PF00063">
    <property type="entry name" value="Myosin_head"/>
    <property type="match status" value="1"/>
</dbReference>
<keyword evidence="2" id="KW-0067">ATP-binding</keyword>
<evidence type="ECO:0000256" key="6">
    <source>
        <dbReference type="PROSITE-ProRule" id="PRU00782"/>
    </source>
</evidence>
<dbReference type="InterPro" id="IPR001609">
    <property type="entry name" value="Myosin_head_motor_dom-like"/>
</dbReference>
<evidence type="ECO:0000256" key="5">
    <source>
        <dbReference type="ARBA" id="ARBA00023203"/>
    </source>
</evidence>
<evidence type="ECO:0000256" key="2">
    <source>
        <dbReference type="ARBA" id="ARBA00022840"/>
    </source>
</evidence>
<keyword evidence="5 6" id="KW-0009">Actin-binding</keyword>